<dbReference type="InterPro" id="IPR035940">
    <property type="entry name" value="CAP_sf"/>
</dbReference>
<protein>
    <submittedName>
        <fullName evidence="2">Uncharacterized protein, YkwD family</fullName>
    </submittedName>
</protein>
<evidence type="ECO:0000313" key="3">
    <source>
        <dbReference type="Proteomes" id="UP000184476"/>
    </source>
</evidence>
<dbReference type="SUPFAM" id="SSF55797">
    <property type="entry name" value="PR-1-like"/>
    <property type="match status" value="1"/>
</dbReference>
<reference evidence="2 3" key="1">
    <citation type="submission" date="2016-11" db="EMBL/GenBank/DDBJ databases">
        <authorList>
            <person name="Jaros S."/>
            <person name="Januszkiewicz K."/>
            <person name="Wedrychowicz H."/>
        </authorList>
    </citation>
    <scope>NUCLEOTIDE SEQUENCE [LARGE SCALE GENOMIC DNA]</scope>
    <source>
        <strain evidence="2 3">DSM 44666</strain>
    </source>
</reference>
<keyword evidence="3" id="KW-1185">Reference proteome</keyword>
<name>A0A1M4SNI5_9BACL</name>
<feature type="domain" description="SCP" evidence="1">
    <location>
        <begin position="54"/>
        <end position="171"/>
    </location>
</feature>
<dbReference type="InterPro" id="IPR014258">
    <property type="entry name" value="CAP_domain_YkwD-like"/>
</dbReference>
<organism evidence="2 3">
    <name type="scientific">Seinonella peptonophila</name>
    <dbReference type="NCBI Taxonomy" id="112248"/>
    <lineage>
        <taxon>Bacteria</taxon>
        <taxon>Bacillati</taxon>
        <taxon>Bacillota</taxon>
        <taxon>Bacilli</taxon>
        <taxon>Bacillales</taxon>
        <taxon>Thermoactinomycetaceae</taxon>
        <taxon>Seinonella</taxon>
    </lineage>
</organism>
<evidence type="ECO:0000313" key="2">
    <source>
        <dbReference type="EMBL" id="SHE33722.1"/>
    </source>
</evidence>
<dbReference type="Gene3D" id="3.40.33.10">
    <property type="entry name" value="CAP"/>
    <property type="match status" value="1"/>
</dbReference>
<dbReference type="Proteomes" id="UP000184476">
    <property type="component" value="Unassembled WGS sequence"/>
</dbReference>
<gene>
    <name evidence="2" type="ORF">SAMN05444392_10159</name>
</gene>
<dbReference type="PANTHER" id="PTHR31157:SF1">
    <property type="entry name" value="SCP DOMAIN-CONTAINING PROTEIN"/>
    <property type="match status" value="1"/>
</dbReference>
<dbReference type="InterPro" id="IPR014044">
    <property type="entry name" value="CAP_dom"/>
</dbReference>
<evidence type="ECO:0000259" key="1">
    <source>
        <dbReference type="Pfam" id="PF00188"/>
    </source>
</evidence>
<dbReference type="RefSeq" id="WP_073150133.1">
    <property type="nucleotide sequence ID" value="NZ_FQVL01000001.1"/>
</dbReference>
<dbReference type="OrthoDB" id="9783944at2"/>
<sequence length="175" mass="20148">MHQSELHRRRSLFSASVVFLTLLFVFQFQQSVFASKYPIPKNHQLNEYEKEVIRLVNEERKKNGLKPLKTHQDLSFVARKKSADMCDNNYFNHDSPTYGSPEQMVNDHGISYYHGVGENIAEGYQTPAETINAWMNSEGHRRNILDPDYTHIGVGYVDGGGTYGTYWTQQFIGIP</sequence>
<proteinExistence type="predicted"/>
<dbReference type="Pfam" id="PF00188">
    <property type="entry name" value="CAP"/>
    <property type="match status" value="1"/>
</dbReference>
<dbReference type="CDD" id="cd05379">
    <property type="entry name" value="CAP_bacterial"/>
    <property type="match status" value="1"/>
</dbReference>
<dbReference type="STRING" id="112248.SAMN05444392_10159"/>
<dbReference type="NCBIfam" id="TIGR02909">
    <property type="entry name" value="spore_YkwD"/>
    <property type="match status" value="1"/>
</dbReference>
<dbReference type="PANTHER" id="PTHR31157">
    <property type="entry name" value="SCP DOMAIN-CONTAINING PROTEIN"/>
    <property type="match status" value="1"/>
</dbReference>
<dbReference type="EMBL" id="FQVL01000001">
    <property type="protein sequence ID" value="SHE33722.1"/>
    <property type="molecule type" value="Genomic_DNA"/>
</dbReference>
<dbReference type="AlphaFoldDB" id="A0A1M4SNI5"/>
<accession>A0A1M4SNI5</accession>